<dbReference type="SUPFAM" id="SSF55166">
    <property type="entry name" value="Hedgehog/DD-peptidase"/>
    <property type="match status" value="1"/>
</dbReference>
<organism evidence="2 3">
    <name type="scientific">Dokdonella fugitiva</name>
    <dbReference type="NCBI Taxonomy" id="328517"/>
    <lineage>
        <taxon>Bacteria</taxon>
        <taxon>Pseudomonadati</taxon>
        <taxon>Pseudomonadota</taxon>
        <taxon>Gammaproteobacteria</taxon>
        <taxon>Lysobacterales</taxon>
        <taxon>Rhodanobacteraceae</taxon>
        <taxon>Dokdonella</taxon>
    </lineage>
</organism>
<dbReference type="InterPro" id="IPR003709">
    <property type="entry name" value="VanY-like_core_dom"/>
</dbReference>
<dbReference type="GO" id="GO:0006508">
    <property type="term" value="P:proteolysis"/>
    <property type="evidence" value="ECO:0007669"/>
    <property type="project" value="InterPro"/>
</dbReference>
<dbReference type="Gene3D" id="3.30.1380.10">
    <property type="match status" value="1"/>
</dbReference>
<keyword evidence="3" id="KW-1185">Reference proteome</keyword>
<proteinExistence type="predicted"/>
<evidence type="ECO:0000313" key="2">
    <source>
        <dbReference type="EMBL" id="TCO40409.1"/>
    </source>
</evidence>
<reference evidence="2 3" key="1">
    <citation type="journal article" date="2015" name="Stand. Genomic Sci.">
        <title>Genomic Encyclopedia of Bacterial and Archaeal Type Strains, Phase III: the genomes of soil and plant-associated and newly described type strains.</title>
        <authorList>
            <person name="Whitman W.B."/>
            <person name="Woyke T."/>
            <person name="Klenk H.P."/>
            <person name="Zhou Y."/>
            <person name="Lilburn T.G."/>
            <person name="Beck B.J."/>
            <person name="De Vos P."/>
            <person name="Vandamme P."/>
            <person name="Eisen J.A."/>
            <person name="Garrity G."/>
            <person name="Hugenholtz P."/>
            <person name="Kyrpides N.C."/>
        </authorList>
    </citation>
    <scope>NUCLEOTIDE SEQUENCE [LARGE SCALE GENOMIC DNA]</scope>
    <source>
        <strain evidence="2 3">A3</strain>
    </source>
</reference>
<keyword evidence="2" id="KW-0645">Protease</keyword>
<name>A0A4R2I9U3_9GAMM</name>
<dbReference type="CDD" id="cd14852">
    <property type="entry name" value="LD-carboxypeptidase"/>
    <property type="match status" value="1"/>
</dbReference>
<feature type="domain" description="D-alanyl-D-alanine carboxypeptidase-like core" evidence="1">
    <location>
        <begin position="63"/>
        <end position="186"/>
    </location>
</feature>
<dbReference type="InterPro" id="IPR058193">
    <property type="entry name" value="VanY/YodJ_core_dom"/>
</dbReference>
<evidence type="ECO:0000259" key="1">
    <source>
        <dbReference type="Pfam" id="PF02557"/>
    </source>
</evidence>
<protein>
    <submittedName>
        <fullName evidence="2">D-alanyl-D-alanine carboxypeptidase</fullName>
    </submittedName>
</protein>
<dbReference type="PANTHER" id="PTHR34385:SF1">
    <property type="entry name" value="PEPTIDOGLYCAN L-ALANYL-D-GLUTAMATE ENDOPEPTIDASE CWLK"/>
    <property type="match status" value="1"/>
</dbReference>
<dbReference type="AlphaFoldDB" id="A0A4R2I9U3"/>
<sequence length="206" mass="22645">MANDVEGATPPARCDDAMRHAIVARAHALGVPRDYGRVRSLALVREPRELACIGEDIHHRLQWLAPRAARAYARLHAAAAADGIELQLVSAFRSAGYQLGILERKLERGLSIDEILRVSAAPGYSEHHSGRAVDLTTPGFAPLEEEFEHSSAFAWLVANAVRFGFALSYPRDNPHGIAYEPWHWCWQRGARGLSSRGRRPGPGIDG</sequence>
<comment type="caution">
    <text evidence="2">The sequence shown here is derived from an EMBL/GenBank/DDBJ whole genome shotgun (WGS) entry which is preliminary data.</text>
</comment>
<dbReference type="InterPro" id="IPR009045">
    <property type="entry name" value="Zn_M74/Hedgehog-like"/>
</dbReference>
<keyword evidence="2" id="KW-0378">Hydrolase</keyword>
<dbReference type="PANTHER" id="PTHR34385">
    <property type="entry name" value="D-ALANYL-D-ALANINE CARBOXYPEPTIDASE"/>
    <property type="match status" value="1"/>
</dbReference>
<dbReference type="Pfam" id="PF02557">
    <property type="entry name" value="VanY"/>
    <property type="match status" value="1"/>
</dbReference>
<dbReference type="Proteomes" id="UP000294862">
    <property type="component" value="Unassembled WGS sequence"/>
</dbReference>
<dbReference type="GO" id="GO:0004180">
    <property type="term" value="F:carboxypeptidase activity"/>
    <property type="evidence" value="ECO:0007669"/>
    <property type="project" value="UniProtKB-KW"/>
</dbReference>
<dbReference type="RefSeq" id="WP_425479857.1">
    <property type="nucleotide sequence ID" value="NZ_SLWQ01000005.1"/>
</dbReference>
<gene>
    <name evidence="2" type="ORF">EV148_105204</name>
</gene>
<keyword evidence="2" id="KW-0121">Carboxypeptidase</keyword>
<accession>A0A4R2I9U3</accession>
<evidence type="ECO:0000313" key="3">
    <source>
        <dbReference type="Proteomes" id="UP000294862"/>
    </source>
</evidence>
<dbReference type="InterPro" id="IPR052179">
    <property type="entry name" value="DD-CPase-like"/>
</dbReference>
<dbReference type="EMBL" id="SLWQ01000005">
    <property type="protein sequence ID" value="TCO40409.1"/>
    <property type="molecule type" value="Genomic_DNA"/>
</dbReference>